<evidence type="ECO:0000256" key="1">
    <source>
        <dbReference type="SAM" id="Phobius"/>
    </source>
</evidence>
<evidence type="ECO:0000313" key="3">
    <source>
        <dbReference type="Proteomes" id="UP001601303"/>
    </source>
</evidence>
<evidence type="ECO:0008006" key="4">
    <source>
        <dbReference type="Google" id="ProtNLM"/>
    </source>
</evidence>
<dbReference type="EMBL" id="JBIAHM010000001">
    <property type="protein sequence ID" value="MFE9597070.1"/>
    <property type="molecule type" value="Genomic_DNA"/>
</dbReference>
<dbReference type="RefSeq" id="WP_388101449.1">
    <property type="nucleotide sequence ID" value="NZ_JBIAHM010000001.1"/>
</dbReference>
<feature type="transmembrane region" description="Helical" evidence="1">
    <location>
        <begin position="6"/>
        <end position="23"/>
    </location>
</feature>
<keyword evidence="3" id="KW-1185">Reference proteome</keyword>
<organism evidence="2 3">
    <name type="scientific">Streptomyces hokutonensis</name>
    <dbReference type="NCBI Taxonomy" id="1306990"/>
    <lineage>
        <taxon>Bacteria</taxon>
        <taxon>Bacillati</taxon>
        <taxon>Actinomycetota</taxon>
        <taxon>Actinomycetes</taxon>
        <taxon>Kitasatosporales</taxon>
        <taxon>Streptomycetaceae</taxon>
        <taxon>Streptomyces</taxon>
    </lineage>
</organism>
<proteinExistence type="predicted"/>
<reference evidence="2 3" key="1">
    <citation type="submission" date="2024-10" db="EMBL/GenBank/DDBJ databases">
        <title>The Natural Products Discovery Center: Release of the First 8490 Sequenced Strains for Exploring Actinobacteria Biosynthetic Diversity.</title>
        <authorList>
            <person name="Kalkreuter E."/>
            <person name="Kautsar S.A."/>
            <person name="Yang D."/>
            <person name="Bader C.D."/>
            <person name="Teijaro C.N."/>
            <person name="Fluegel L."/>
            <person name="Davis C.M."/>
            <person name="Simpson J.R."/>
            <person name="Lauterbach L."/>
            <person name="Steele A.D."/>
            <person name="Gui C."/>
            <person name="Meng S."/>
            <person name="Li G."/>
            <person name="Viehrig K."/>
            <person name="Ye F."/>
            <person name="Su P."/>
            <person name="Kiefer A.F."/>
            <person name="Nichols A."/>
            <person name="Cepeda A.J."/>
            <person name="Yan W."/>
            <person name="Fan B."/>
            <person name="Jiang Y."/>
            <person name="Adhikari A."/>
            <person name="Zheng C.-J."/>
            <person name="Schuster L."/>
            <person name="Cowan T.M."/>
            <person name="Smanski M.J."/>
            <person name="Chevrette M.G."/>
            <person name="De Carvalho L.P.S."/>
            <person name="Shen B."/>
        </authorList>
    </citation>
    <scope>NUCLEOTIDE SEQUENCE [LARGE SCALE GENOMIC DNA]</scope>
    <source>
        <strain evidence="2 3">NPDC006488</strain>
    </source>
</reference>
<dbReference type="Proteomes" id="UP001601303">
    <property type="component" value="Unassembled WGS sequence"/>
</dbReference>
<keyword evidence="1" id="KW-0812">Transmembrane</keyword>
<evidence type="ECO:0000313" key="2">
    <source>
        <dbReference type="EMBL" id="MFE9597070.1"/>
    </source>
</evidence>
<accession>A0ABW6LTE1</accession>
<name>A0ABW6LTE1_9ACTN</name>
<comment type="caution">
    <text evidence="2">The sequence shown here is derived from an EMBL/GenBank/DDBJ whole genome shotgun (WGS) entry which is preliminary data.</text>
</comment>
<feature type="transmembrane region" description="Helical" evidence="1">
    <location>
        <begin position="39"/>
        <end position="57"/>
    </location>
</feature>
<protein>
    <recommendedName>
        <fullName evidence="4">Integral membrane protein</fullName>
    </recommendedName>
</protein>
<gene>
    <name evidence="2" type="ORF">ACFYNQ_00655</name>
</gene>
<feature type="transmembrane region" description="Helical" evidence="1">
    <location>
        <begin position="63"/>
        <end position="87"/>
    </location>
</feature>
<sequence length="103" mass="11388">MDWSVVAMGCLLVLVALGGRWWERAEARKGAGPVRGARFFWAWLPLLLGLGMIGGNLPRLLHASYAVVMTMDTLNLVLAVTTVVLVLRAARHFFRGRGLRTLE</sequence>
<keyword evidence="1" id="KW-0472">Membrane</keyword>
<keyword evidence="1" id="KW-1133">Transmembrane helix</keyword>